<dbReference type="CDD" id="cd03429">
    <property type="entry name" value="NUDIX_NADH_pyrophosphatase_Nudt13"/>
    <property type="match status" value="1"/>
</dbReference>
<dbReference type="InterPro" id="IPR020084">
    <property type="entry name" value="NUDIX_hydrolase_CS"/>
</dbReference>
<evidence type="ECO:0000313" key="22">
    <source>
        <dbReference type="Proteomes" id="UP001177744"/>
    </source>
</evidence>
<dbReference type="AlphaFoldDB" id="A0AA40HM55"/>
<dbReference type="PANTHER" id="PTHR11383:SF3">
    <property type="entry name" value="NAD(P)H PYROPHOSPHATASE NUDT13, MITOCHONDRIAL"/>
    <property type="match status" value="1"/>
</dbReference>
<dbReference type="InterPro" id="IPR015376">
    <property type="entry name" value="Znr_NADH_PPase"/>
</dbReference>
<evidence type="ECO:0000256" key="18">
    <source>
        <dbReference type="ARBA" id="ARBA00080464"/>
    </source>
</evidence>
<keyword evidence="5" id="KW-0479">Metal-binding</keyword>
<reference evidence="21" key="1">
    <citation type="submission" date="2023-06" db="EMBL/GenBank/DDBJ databases">
        <title>Reference genome for the Northern bat (Eptesicus nilssonii), a most northern bat species.</title>
        <authorList>
            <person name="Laine V.N."/>
            <person name="Pulliainen A.T."/>
            <person name="Lilley T.M."/>
        </authorList>
    </citation>
    <scope>NUCLEOTIDE SEQUENCE</scope>
    <source>
        <strain evidence="21">BLF_Eptnil</strain>
        <tissue evidence="21">Kidney</tissue>
    </source>
</reference>
<evidence type="ECO:0000256" key="9">
    <source>
        <dbReference type="ARBA" id="ARBA00022946"/>
    </source>
</evidence>
<evidence type="ECO:0000256" key="3">
    <source>
        <dbReference type="ARBA" id="ARBA00004173"/>
    </source>
</evidence>
<dbReference type="InterPro" id="IPR015797">
    <property type="entry name" value="NUDIX_hydrolase-like_dom_sf"/>
</dbReference>
<keyword evidence="6" id="KW-0378">Hydrolase</keyword>
<keyword evidence="12" id="KW-0464">Manganese</keyword>
<evidence type="ECO:0000256" key="12">
    <source>
        <dbReference type="ARBA" id="ARBA00023211"/>
    </source>
</evidence>
<feature type="compositionally biased region" description="Basic and acidic residues" evidence="19">
    <location>
        <begin position="363"/>
        <end position="377"/>
    </location>
</feature>
<evidence type="ECO:0000256" key="13">
    <source>
        <dbReference type="ARBA" id="ARBA00047501"/>
    </source>
</evidence>
<evidence type="ECO:0000256" key="1">
    <source>
        <dbReference type="ARBA" id="ARBA00001936"/>
    </source>
</evidence>
<evidence type="ECO:0000256" key="5">
    <source>
        <dbReference type="ARBA" id="ARBA00022723"/>
    </source>
</evidence>
<keyword evidence="9" id="KW-0809">Transit peptide</keyword>
<feature type="domain" description="Nudix hydrolase" evidence="20">
    <location>
        <begin position="196"/>
        <end position="323"/>
    </location>
</feature>
<evidence type="ECO:0000256" key="4">
    <source>
        <dbReference type="ARBA" id="ARBA00012381"/>
    </source>
</evidence>
<evidence type="ECO:0000256" key="6">
    <source>
        <dbReference type="ARBA" id="ARBA00022801"/>
    </source>
</evidence>
<dbReference type="EMBL" id="JAULJE010000016">
    <property type="protein sequence ID" value="KAK1333775.1"/>
    <property type="molecule type" value="Genomic_DNA"/>
</dbReference>
<evidence type="ECO:0000256" key="7">
    <source>
        <dbReference type="ARBA" id="ARBA00022842"/>
    </source>
</evidence>
<dbReference type="GO" id="GO:0016462">
    <property type="term" value="F:pyrophosphatase activity"/>
    <property type="evidence" value="ECO:0007669"/>
    <property type="project" value="UniProtKB-ARBA"/>
</dbReference>
<keyword evidence="7" id="KW-0460">Magnesium</keyword>
<comment type="caution">
    <text evidence="21">The sequence shown here is derived from an EMBL/GenBank/DDBJ whole genome shotgun (WGS) entry which is preliminary data.</text>
</comment>
<dbReference type="PANTHER" id="PTHR11383">
    <property type="entry name" value="NUCLEOSIDE DIPHOSPHATE-LINKED MOIETY X MOTIF 13"/>
    <property type="match status" value="1"/>
</dbReference>
<dbReference type="Proteomes" id="UP001177744">
    <property type="component" value="Unassembled WGS sequence"/>
</dbReference>
<keyword evidence="10" id="KW-0520">NAD</keyword>
<keyword evidence="8" id="KW-0521">NADP</keyword>
<evidence type="ECO:0000256" key="14">
    <source>
        <dbReference type="ARBA" id="ARBA00049196"/>
    </source>
</evidence>
<dbReference type="InterPro" id="IPR015375">
    <property type="entry name" value="NADH_PPase-like_N"/>
</dbReference>
<evidence type="ECO:0000256" key="10">
    <source>
        <dbReference type="ARBA" id="ARBA00023027"/>
    </source>
</evidence>
<accession>A0AA40HM55</accession>
<dbReference type="Pfam" id="PF09297">
    <property type="entry name" value="Zn_ribbon_NUD"/>
    <property type="match status" value="1"/>
</dbReference>
<comment type="function">
    <text evidence="16">NAD(P)H pyrophosphatase that hydrolyzes NADH into NMNH and AMP, and NADPH into NMNH and 2',5'-ADP. Has a marked preference for the reduced pyridine nucleotides. Does not show activity toward NAD-capped RNAs; the NAD-cap is an atypical cap present at the 5'-end of some RNAs.</text>
</comment>
<evidence type="ECO:0000313" key="21">
    <source>
        <dbReference type="EMBL" id="KAK1333775.1"/>
    </source>
</evidence>
<dbReference type="InterPro" id="IPR049734">
    <property type="entry name" value="NudC-like_C"/>
</dbReference>
<gene>
    <name evidence="21" type="ORF">QTO34_006162</name>
</gene>
<dbReference type="Gene3D" id="3.90.79.20">
    <property type="match status" value="1"/>
</dbReference>
<dbReference type="GO" id="GO:0005739">
    <property type="term" value="C:mitochondrion"/>
    <property type="evidence" value="ECO:0007669"/>
    <property type="project" value="UniProtKB-SubCell"/>
</dbReference>
<dbReference type="Pfam" id="PF09296">
    <property type="entry name" value="NUDIX-like"/>
    <property type="match status" value="1"/>
</dbReference>
<comment type="cofactor">
    <cofactor evidence="2">
        <name>Mg(2+)</name>
        <dbReference type="ChEBI" id="CHEBI:18420"/>
    </cofactor>
</comment>
<evidence type="ECO:0000256" key="15">
    <source>
        <dbReference type="ARBA" id="ARBA00049264"/>
    </source>
</evidence>
<dbReference type="SUPFAM" id="SSF55811">
    <property type="entry name" value="Nudix"/>
    <property type="match status" value="1"/>
</dbReference>
<organism evidence="21 22">
    <name type="scientific">Cnephaeus nilssonii</name>
    <name type="common">Northern bat</name>
    <name type="synonym">Eptesicus nilssonii</name>
    <dbReference type="NCBI Taxonomy" id="3371016"/>
    <lineage>
        <taxon>Eukaryota</taxon>
        <taxon>Metazoa</taxon>
        <taxon>Chordata</taxon>
        <taxon>Craniata</taxon>
        <taxon>Vertebrata</taxon>
        <taxon>Euteleostomi</taxon>
        <taxon>Mammalia</taxon>
        <taxon>Eutheria</taxon>
        <taxon>Laurasiatheria</taxon>
        <taxon>Chiroptera</taxon>
        <taxon>Yangochiroptera</taxon>
        <taxon>Vespertilionidae</taxon>
        <taxon>Cnephaeus</taxon>
    </lineage>
</organism>
<dbReference type="Gene3D" id="3.90.79.10">
    <property type="entry name" value="Nucleoside Triphosphate Pyrophosphohydrolase"/>
    <property type="match status" value="1"/>
</dbReference>
<dbReference type="Pfam" id="PF00293">
    <property type="entry name" value="NUDIX"/>
    <property type="match status" value="1"/>
</dbReference>
<comment type="subcellular location">
    <subcellularLocation>
        <location evidence="3">Mitochondrion</location>
    </subcellularLocation>
</comment>
<dbReference type="FunFam" id="3.90.79.10:FF:000059">
    <property type="entry name" value="Nucleoside diphosphate-linked moiety X motif 13"/>
    <property type="match status" value="1"/>
</dbReference>
<evidence type="ECO:0000256" key="17">
    <source>
        <dbReference type="ARBA" id="ARBA00074022"/>
    </source>
</evidence>
<comment type="catalytic activity">
    <reaction evidence="15">
        <text>NADH + H2O = reduced beta-nicotinamide D-ribonucleotide + AMP + 2 H(+)</text>
        <dbReference type="Rhea" id="RHEA:48868"/>
        <dbReference type="ChEBI" id="CHEBI:15377"/>
        <dbReference type="ChEBI" id="CHEBI:15378"/>
        <dbReference type="ChEBI" id="CHEBI:57945"/>
        <dbReference type="ChEBI" id="CHEBI:90832"/>
        <dbReference type="ChEBI" id="CHEBI:456215"/>
        <dbReference type="EC" id="3.6.1.22"/>
    </reaction>
    <physiologicalReaction direction="left-to-right" evidence="15">
        <dbReference type="Rhea" id="RHEA:48869"/>
    </physiologicalReaction>
</comment>
<dbReference type="PROSITE" id="PS00893">
    <property type="entry name" value="NUDIX_BOX"/>
    <property type="match status" value="1"/>
</dbReference>
<sequence length="405" mass="45816">MSLYCGIACRRKSFWCYRLLSTYVTKTRYLFELKEDDDACRKAQQTGAFYLFHNLAPLLQQSEHQYLPPQHRLSELEKLLDKFGQDTQRIEDSVLIGCSEQHEAWFALDLGLNSSSSVNASLQKPELETELKGSFIELRKALYRLNVKEASLLSTAQALLRWHDAHQFCSRSGQPTKKNVAGSKRVCPSNKIIYYPQMAPVVITLVSDGTRCLLARQSSFPKGMYSALAGFCDIGETLEEAVHREVAEEVGLEVERLQYSASQHWPFPNSSLMIACHAIVKPGQTEIQVNLKELEAAAWFSHDEVVTALKRNHPYAQQQDGTFPFWLPPKLAIAHQLIREWVEKPTCPPCLLSSDHLGPSSVSRREGAHQRSVEKGKVTKAVSNQIHVKAEKVSLHTARHLYQQS</sequence>
<evidence type="ECO:0000256" key="16">
    <source>
        <dbReference type="ARBA" id="ARBA00059095"/>
    </source>
</evidence>
<dbReference type="EC" id="3.6.1.22" evidence="4"/>
<feature type="region of interest" description="Disordered" evidence="19">
    <location>
        <begin position="358"/>
        <end position="378"/>
    </location>
</feature>
<name>A0AA40HM55_CNENI</name>
<dbReference type="NCBIfam" id="NF001299">
    <property type="entry name" value="PRK00241.1"/>
    <property type="match status" value="1"/>
</dbReference>
<protein>
    <recommendedName>
        <fullName evidence="17">NAD(P)H pyrophosphatase NUDT13, mitochondrial</fullName>
        <ecNumber evidence="4">3.6.1.22</ecNumber>
    </recommendedName>
    <alternativeName>
        <fullName evidence="18">Nucleoside diphosphate-linked moiety X motif 13</fullName>
    </alternativeName>
</protein>
<proteinExistence type="predicted"/>
<evidence type="ECO:0000256" key="11">
    <source>
        <dbReference type="ARBA" id="ARBA00023128"/>
    </source>
</evidence>
<keyword evidence="22" id="KW-1185">Reference proteome</keyword>
<dbReference type="PROSITE" id="PS51462">
    <property type="entry name" value="NUDIX"/>
    <property type="match status" value="1"/>
</dbReference>
<comment type="catalytic activity">
    <reaction evidence="14">
        <text>NAD(+) + H2O = beta-nicotinamide D-ribonucleotide + AMP + 2 H(+)</text>
        <dbReference type="Rhea" id="RHEA:11800"/>
        <dbReference type="ChEBI" id="CHEBI:14649"/>
        <dbReference type="ChEBI" id="CHEBI:15377"/>
        <dbReference type="ChEBI" id="CHEBI:15378"/>
        <dbReference type="ChEBI" id="CHEBI:57540"/>
        <dbReference type="ChEBI" id="CHEBI:456215"/>
        <dbReference type="EC" id="3.6.1.22"/>
    </reaction>
    <physiologicalReaction direction="left-to-right" evidence="14">
        <dbReference type="Rhea" id="RHEA:11801"/>
    </physiologicalReaction>
</comment>
<dbReference type="InterPro" id="IPR000086">
    <property type="entry name" value="NUDIX_hydrolase_dom"/>
</dbReference>
<keyword evidence="11" id="KW-0496">Mitochondrion</keyword>
<evidence type="ECO:0000256" key="8">
    <source>
        <dbReference type="ARBA" id="ARBA00022857"/>
    </source>
</evidence>
<comment type="cofactor">
    <cofactor evidence="1">
        <name>Mn(2+)</name>
        <dbReference type="ChEBI" id="CHEBI:29035"/>
    </cofactor>
</comment>
<evidence type="ECO:0000259" key="20">
    <source>
        <dbReference type="PROSITE" id="PS51462"/>
    </source>
</evidence>
<evidence type="ECO:0000256" key="19">
    <source>
        <dbReference type="SAM" id="MobiDB-lite"/>
    </source>
</evidence>
<evidence type="ECO:0000256" key="2">
    <source>
        <dbReference type="ARBA" id="ARBA00001946"/>
    </source>
</evidence>
<dbReference type="GO" id="GO:0046872">
    <property type="term" value="F:metal ion binding"/>
    <property type="evidence" value="ECO:0007669"/>
    <property type="project" value="UniProtKB-KW"/>
</dbReference>
<comment type="catalytic activity">
    <reaction evidence="13">
        <text>NADPH + H2O = reduced beta-nicotinamide D-ribonucleotide + adenosine 2',5'-bisphosphate + 2 H(+)</text>
        <dbReference type="Rhea" id="RHEA:60820"/>
        <dbReference type="ChEBI" id="CHEBI:15377"/>
        <dbReference type="ChEBI" id="CHEBI:15378"/>
        <dbReference type="ChEBI" id="CHEBI:57783"/>
        <dbReference type="ChEBI" id="CHEBI:90832"/>
        <dbReference type="ChEBI" id="CHEBI:194156"/>
    </reaction>
    <physiologicalReaction direction="left-to-right" evidence="13">
        <dbReference type="Rhea" id="RHEA:60821"/>
    </physiologicalReaction>
</comment>